<proteinExistence type="predicted"/>
<dbReference type="Proteomes" id="UP000692954">
    <property type="component" value="Unassembled WGS sequence"/>
</dbReference>
<keyword evidence="2" id="KW-1185">Reference proteome</keyword>
<name>A0A8S1RL88_9CILI</name>
<organism evidence="1 2">
    <name type="scientific">Paramecium sonneborni</name>
    <dbReference type="NCBI Taxonomy" id="65129"/>
    <lineage>
        <taxon>Eukaryota</taxon>
        <taxon>Sar</taxon>
        <taxon>Alveolata</taxon>
        <taxon>Ciliophora</taxon>
        <taxon>Intramacronucleata</taxon>
        <taxon>Oligohymenophorea</taxon>
        <taxon>Peniculida</taxon>
        <taxon>Parameciidae</taxon>
        <taxon>Paramecium</taxon>
    </lineage>
</organism>
<sequence length="286" mass="33904">MTLMDILGAAFPQLYIQNRNQTFLFLNLIFHLINTLNHKIILENNKCKKLMPIQIFKSLFIPFVFCLITESNYSEILKSYLEITFQIYQYQVIFIWISKKLQHQLILSFYWNIASTQFVTNLIYQAHYNFSIFQQDDITTHDSTILTYSSYNSCFTCQLMPILNSPIQLFAVIVKDNENGLCNLGIENIKSYFYEQSQVLKESLRYQNVQYFILQLIPKFINHYLNKVILEIIQQANNKNIGKKIFSLILKIDCKINLDQITQFEIKNNSKYARMLWLGNNMLIMI</sequence>
<gene>
    <name evidence="1" type="ORF">PSON_ATCC_30995.1.T2010021</name>
</gene>
<reference evidence="1" key="1">
    <citation type="submission" date="2021-01" db="EMBL/GenBank/DDBJ databases">
        <authorList>
            <consortium name="Genoscope - CEA"/>
            <person name="William W."/>
        </authorList>
    </citation>
    <scope>NUCLEOTIDE SEQUENCE</scope>
</reference>
<dbReference type="EMBL" id="CAJJDN010000201">
    <property type="protein sequence ID" value="CAD8128958.1"/>
    <property type="molecule type" value="Genomic_DNA"/>
</dbReference>
<dbReference type="AlphaFoldDB" id="A0A8S1RL88"/>
<comment type="caution">
    <text evidence="1">The sequence shown here is derived from an EMBL/GenBank/DDBJ whole genome shotgun (WGS) entry which is preliminary data.</text>
</comment>
<evidence type="ECO:0000313" key="1">
    <source>
        <dbReference type="EMBL" id="CAD8128958.1"/>
    </source>
</evidence>
<evidence type="ECO:0000313" key="2">
    <source>
        <dbReference type="Proteomes" id="UP000692954"/>
    </source>
</evidence>
<dbReference type="OrthoDB" id="299267at2759"/>
<accession>A0A8S1RL88</accession>
<protein>
    <submittedName>
        <fullName evidence="1">Uncharacterized protein</fullName>
    </submittedName>
</protein>